<dbReference type="Pfam" id="PF08327">
    <property type="entry name" value="AHSA1"/>
    <property type="match status" value="1"/>
</dbReference>
<dbReference type="CDD" id="cd07826">
    <property type="entry name" value="SRPBCC_CalC_Aha1-like_9"/>
    <property type="match status" value="1"/>
</dbReference>
<evidence type="ECO:0000313" key="3">
    <source>
        <dbReference type="EMBL" id="MDC8013545.1"/>
    </source>
</evidence>
<dbReference type="InterPro" id="IPR013538">
    <property type="entry name" value="ASHA1/2-like_C"/>
</dbReference>
<feature type="domain" description="Activator of Hsp90 ATPase homologue 1/2-like C-terminal" evidence="2">
    <location>
        <begin position="24"/>
        <end position="157"/>
    </location>
</feature>
<accession>A0A9X4BH11</accession>
<dbReference type="EMBL" id="JAOVZO020000017">
    <property type="protein sequence ID" value="MDC8013545.1"/>
    <property type="molecule type" value="Genomic_DNA"/>
</dbReference>
<keyword evidence="4" id="KW-1185">Reference proteome</keyword>
<evidence type="ECO:0000256" key="1">
    <source>
        <dbReference type="ARBA" id="ARBA00006817"/>
    </source>
</evidence>
<protein>
    <submittedName>
        <fullName evidence="3">SRPBCC family protein</fullName>
    </submittedName>
</protein>
<organism evidence="3 4">
    <name type="scientific">Tahibacter soli</name>
    <dbReference type="NCBI Taxonomy" id="2983605"/>
    <lineage>
        <taxon>Bacteria</taxon>
        <taxon>Pseudomonadati</taxon>
        <taxon>Pseudomonadota</taxon>
        <taxon>Gammaproteobacteria</taxon>
        <taxon>Lysobacterales</taxon>
        <taxon>Rhodanobacteraceae</taxon>
        <taxon>Tahibacter</taxon>
    </lineage>
</organism>
<name>A0A9X4BH11_9GAMM</name>
<evidence type="ECO:0000313" key="4">
    <source>
        <dbReference type="Proteomes" id="UP001139971"/>
    </source>
</evidence>
<dbReference type="Gene3D" id="3.30.530.20">
    <property type="match status" value="1"/>
</dbReference>
<dbReference type="AlphaFoldDB" id="A0A9X4BH11"/>
<dbReference type="SUPFAM" id="SSF55961">
    <property type="entry name" value="Bet v1-like"/>
    <property type="match status" value="1"/>
</dbReference>
<dbReference type="InterPro" id="IPR023393">
    <property type="entry name" value="START-like_dom_sf"/>
</dbReference>
<reference evidence="3" key="1">
    <citation type="submission" date="2023-02" db="EMBL/GenBank/DDBJ databases">
        <title>Tahibacter soli sp. nov. isolated from soil.</title>
        <authorList>
            <person name="Baek J.H."/>
            <person name="Lee J.K."/>
            <person name="Choi D.G."/>
            <person name="Jeon C.O."/>
        </authorList>
    </citation>
    <scope>NUCLEOTIDE SEQUENCE</scope>
    <source>
        <strain evidence="3">BL</strain>
    </source>
</reference>
<comment type="caution">
    <text evidence="3">The sequence shown here is derived from an EMBL/GenBank/DDBJ whole genome shotgun (WGS) entry which is preliminary data.</text>
</comment>
<dbReference type="Proteomes" id="UP001139971">
    <property type="component" value="Unassembled WGS sequence"/>
</dbReference>
<comment type="similarity">
    <text evidence="1">Belongs to the AHA1 family.</text>
</comment>
<proteinExistence type="inferred from homology"/>
<sequence length="165" mass="18071">MSAAKPLSIATPGDCEIVITREFNAPRELVFDAMGEARLLKRWFNGPPGWTLSVCDVDFRVGGKYRFVWNGPDGVEMGMGGVHKEIVRPERVVRTEIFDQDWTGGETIGTAVFTERDGRTTLTTTVVYSSREARDAALQSGMAEGMEMGYQTLDAFLADQIAAGA</sequence>
<dbReference type="RefSeq" id="WP_263545751.1">
    <property type="nucleotide sequence ID" value="NZ_JAOVZO020000017.1"/>
</dbReference>
<evidence type="ECO:0000259" key="2">
    <source>
        <dbReference type="Pfam" id="PF08327"/>
    </source>
</evidence>
<gene>
    <name evidence="3" type="ORF">OD750_013465</name>
</gene>